<evidence type="ECO:0000256" key="1">
    <source>
        <dbReference type="SAM" id="MobiDB-lite"/>
    </source>
</evidence>
<keyword evidence="3" id="KW-1185">Reference proteome</keyword>
<dbReference type="RefSeq" id="WP_345510963.1">
    <property type="nucleotide sequence ID" value="NZ_BAAAXD010000009.1"/>
</dbReference>
<reference evidence="2 3" key="1">
    <citation type="submission" date="2024-09" db="EMBL/GenBank/DDBJ databases">
        <authorList>
            <person name="Sun Q."/>
            <person name="Mori K."/>
        </authorList>
    </citation>
    <scope>NUCLEOTIDE SEQUENCE [LARGE SCALE GENOMIC DNA]</scope>
    <source>
        <strain evidence="2 3">JCM 3331</strain>
    </source>
</reference>
<organism evidence="2 3">
    <name type="scientific">Streptomyces yanii</name>
    <dbReference type="NCBI Taxonomy" id="78510"/>
    <lineage>
        <taxon>Bacteria</taxon>
        <taxon>Bacillati</taxon>
        <taxon>Actinomycetota</taxon>
        <taxon>Actinomycetes</taxon>
        <taxon>Kitasatosporales</taxon>
        <taxon>Streptomycetaceae</taxon>
        <taxon>Streptomyces</taxon>
    </lineage>
</organism>
<comment type="caution">
    <text evidence="2">The sequence shown here is derived from an EMBL/GenBank/DDBJ whole genome shotgun (WGS) entry which is preliminary data.</text>
</comment>
<feature type="compositionally biased region" description="Basic and acidic residues" evidence="1">
    <location>
        <begin position="61"/>
        <end position="73"/>
    </location>
</feature>
<evidence type="ECO:0000313" key="3">
    <source>
        <dbReference type="Proteomes" id="UP001589710"/>
    </source>
</evidence>
<gene>
    <name evidence="2" type="ORF">ACFFTL_18470</name>
</gene>
<feature type="region of interest" description="Disordered" evidence="1">
    <location>
        <begin position="58"/>
        <end position="111"/>
    </location>
</feature>
<proteinExistence type="predicted"/>
<accession>A0ABV5R8T7</accession>
<name>A0ABV5R8T7_9ACTN</name>
<feature type="region of interest" description="Disordered" evidence="1">
    <location>
        <begin position="14"/>
        <end position="38"/>
    </location>
</feature>
<feature type="compositionally biased region" description="Basic and acidic residues" evidence="1">
    <location>
        <begin position="80"/>
        <end position="98"/>
    </location>
</feature>
<dbReference type="EMBL" id="JBHMCG010000082">
    <property type="protein sequence ID" value="MFB9574234.1"/>
    <property type="molecule type" value="Genomic_DNA"/>
</dbReference>
<dbReference type="Proteomes" id="UP001589710">
    <property type="component" value="Unassembled WGS sequence"/>
</dbReference>
<sequence>MLGRLGDRAQLIEPLIASLPQTGEEGGERRDQEERDDLVGVIEVGEVGAHDSYQRLCKYGNRTDESSHAETRERGRHGRRSDEERTEMDLRQYQDVDGGHQANQTERHGQQCLRVRSVLVQ</sequence>
<protein>
    <submittedName>
        <fullName evidence="2">Uncharacterized protein</fullName>
    </submittedName>
</protein>
<evidence type="ECO:0000313" key="2">
    <source>
        <dbReference type="EMBL" id="MFB9574234.1"/>
    </source>
</evidence>